<organism evidence="1 2">
    <name type="scientific">Algoriphagus limi</name>
    <dbReference type="NCBI Taxonomy" id="2975273"/>
    <lineage>
        <taxon>Bacteria</taxon>
        <taxon>Pseudomonadati</taxon>
        <taxon>Bacteroidota</taxon>
        <taxon>Cytophagia</taxon>
        <taxon>Cytophagales</taxon>
        <taxon>Cyclobacteriaceae</taxon>
        <taxon>Algoriphagus</taxon>
    </lineage>
</organism>
<reference evidence="1 2" key="1">
    <citation type="submission" date="2022-08" db="EMBL/GenBank/DDBJ databases">
        <title>Algoriphagus sp. CAU 1643 isolated from mud.</title>
        <authorList>
            <person name="Kim W."/>
        </authorList>
    </citation>
    <scope>NUCLEOTIDE SEQUENCE [LARGE SCALE GENOMIC DNA]</scope>
    <source>
        <strain evidence="1 2">CAU 1643</strain>
    </source>
</reference>
<evidence type="ECO:0000313" key="1">
    <source>
        <dbReference type="EMBL" id="MCS5489164.1"/>
    </source>
</evidence>
<proteinExistence type="predicted"/>
<keyword evidence="2" id="KW-1185">Reference proteome</keyword>
<comment type="caution">
    <text evidence="1">The sequence shown here is derived from an EMBL/GenBank/DDBJ whole genome shotgun (WGS) entry which is preliminary data.</text>
</comment>
<dbReference type="RefSeq" id="WP_259412839.1">
    <property type="nucleotide sequence ID" value="NZ_JANWGH010000001.1"/>
</dbReference>
<accession>A0ABT2G1V9</accession>
<evidence type="ECO:0008006" key="3">
    <source>
        <dbReference type="Google" id="ProtNLM"/>
    </source>
</evidence>
<sequence>MISYLKNIFKGSKVVKKTMNGLPYTYQFEGKPVFFDPIQMLREFNFRYQDQGVQRLPYQFDQDPLPNYIEFPNESDNPSVYCKTRLNNQDFEAFRYVFKISHYPASHYRFIYGGEKMATFTRIYHQSYYHQNLGLKLATIHKDSLDLSSEKWAWEHPDGKVLFLEKFGYPQVWNFNNITQVNQLIN</sequence>
<protein>
    <recommendedName>
        <fullName evidence="3">DKNYY family protein</fullName>
    </recommendedName>
</protein>
<evidence type="ECO:0000313" key="2">
    <source>
        <dbReference type="Proteomes" id="UP001206788"/>
    </source>
</evidence>
<dbReference type="EMBL" id="JANWGH010000001">
    <property type="protein sequence ID" value="MCS5489164.1"/>
    <property type="molecule type" value="Genomic_DNA"/>
</dbReference>
<gene>
    <name evidence="1" type="ORF">NY014_01910</name>
</gene>
<name>A0ABT2G1V9_9BACT</name>
<dbReference type="Proteomes" id="UP001206788">
    <property type="component" value="Unassembled WGS sequence"/>
</dbReference>